<name>A0A2T0GVF7_ACTMO</name>
<feature type="compositionally biased region" description="Basic and acidic residues" evidence="1">
    <location>
        <begin position="300"/>
        <end position="350"/>
    </location>
</feature>
<dbReference type="EMBL" id="PVSR01000020">
    <property type="protein sequence ID" value="PRW63077.1"/>
    <property type="molecule type" value="Genomic_DNA"/>
</dbReference>
<feature type="compositionally biased region" description="Basic and acidic residues" evidence="1">
    <location>
        <begin position="183"/>
        <end position="233"/>
    </location>
</feature>
<gene>
    <name evidence="2" type="ORF">CEP50_12325</name>
</gene>
<feature type="compositionally biased region" description="Basic and acidic residues" evidence="1">
    <location>
        <begin position="1"/>
        <end position="15"/>
    </location>
</feature>
<comment type="caution">
    <text evidence="2">The sequence shown here is derived from an EMBL/GenBank/DDBJ whole genome shotgun (WGS) entry which is preliminary data.</text>
</comment>
<dbReference type="STRING" id="1050202.GCA_000384035_01803"/>
<feature type="compositionally biased region" description="Basic and acidic residues" evidence="1">
    <location>
        <begin position="35"/>
        <end position="58"/>
    </location>
</feature>
<feature type="region of interest" description="Disordered" evidence="1">
    <location>
        <begin position="167"/>
        <end position="233"/>
    </location>
</feature>
<evidence type="ECO:0000256" key="1">
    <source>
        <dbReference type="SAM" id="MobiDB-lite"/>
    </source>
</evidence>
<dbReference type="RefSeq" id="WP_106114089.1">
    <property type="nucleotide sequence ID" value="NZ_PVSR01000020.1"/>
</dbReference>
<proteinExistence type="predicted"/>
<feature type="compositionally biased region" description="Low complexity" evidence="1">
    <location>
        <begin position="167"/>
        <end position="182"/>
    </location>
</feature>
<evidence type="ECO:0000313" key="2">
    <source>
        <dbReference type="EMBL" id="PRW63077.1"/>
    </source>
</evidence>
<feature type="region of interest" description="Disordered" evidence="1">
    <location>
        <begin position="1"/>
        <end position="58"/>
    </location>
</feature>
<keyword evidence="3" id="KW-1185">Reference proteome</keyword>
<evidence type="ECO:0008006" key="4">
    <source>
        <dbReference type="Google" id="ProtNLM"/>
    </source>
</evidence>
<accession>A0A2T0GVF7</accession>
<reference evidence="2 3" key="1">
    <citation type="submission" date="2018-03" db="EMBL/GenBank/DDBJ databases">
        <title>Actinopolyspora mortivallis from Sahara, screening for active biomolecules.</title>
        <authorList>
            <person name="Selama O."/>
            <person name="Wellington E.M.H."/>
            <person name="Hacene H."/>
        </authorList>
    </citation>
    <scope>NUCLEOTIDE SEQUENCE [LARGE SCALE GENOMIC DNA]</scope>
    <source>
        <strain evidence="2 3">M5A</strain>
    </source>
</reference>
<organism evidence="2 3">
    <name type="scientific">Actinopolyspora mortivallis</name>
    <dbReference type="NCBI Taxonomy" id="33906"/>
    <lineage>
        <taxon>Bacteria</taxon>
        <taxon>Bacillati</taxon>
        <taxon>Actinomycetota</taxon>
        <taxon>Actinomycetes</taxon>
        <taxon>Actinopolysporales</taxon>
        <taxon>Actinopolysporaceae</taxon>
        <taxon>Actinopolyspora</taxon>
    </lineage>
</organism>
<sequence length="431" mass="48346">MSVEEGRFTEERAEGVEQGGQQRHRSPGSTGEHGAPTERHDGIRDENSSRSPAEERRCAYSRCRAVLPEARTGRKREFCHERDRTWNVDGRTVTCAELGRAERLLAAAHGDQRSPAAMVDTTVLGELVTTTLEGVHRLRSPLAELTHSLENVAGKLDEDVAAARAAQAAAESEAAEARGQSEAAERARGEAESERDAAEQARKEAEQARERAEQAKHAAEHAQSRAEGQRDRYAAHAQDLEQRLAAVTQLRDEAEQNLAETRAELRSTQQTLADTREQLDTATARVHQLVGEHTAALEQARREHSEELERLRTEHADQTRQLEQRHQGELDELRRSHAEEQRRTREELQHHHATQVADLHETIGGLRHQLSVAEQHRDDHARLLTHWTSTLSRALHEDTDEQALTEVIRRLLHEREGGTSVEPPADTDAPE</sequence>
<evidence type="ECO:0000313" key="3">
    <source>
        <dbReference type="Proteomes" id="UP000239352"/>
    </source>
</evidence>
<protein>
    <recommendedName>
        <fullName evidence="4">Response regulator receiver protein</fullName>
    </recommendedName>
</protein>
<dbReference type="Proteomes" id="UP000239352">
    <property type="component" value="Unassembled WGS sequence"/>
</dbReference>
<feature type="region of interest" description="Disordered" evidence="1">
    <location>
        <begin position="412"/>
        <end position="431"/>
    </location>
</feature>
<dbReference type="InParanoid" id="A0A2T0GVF7"/>
<dbReference type="AlphaFoldDB" id="A0A2T0GVF7"/>
<feature type="region of interest" description="Disordered" evidence="1">
    <location>
        <begin position="300"/>
        <end position="354"/>
    </location>
</feature>